<evidence type="ECO:0000313" key="13">
    <source>
        <dbReference type="EMBL" id="RFS23509.1"/>
    </source>
</evidence>
<evidence type="ECO:0000256" key="4">
    <source>
        <dbReference type="ARBA" id="ARBA00022842"/>
    </source>
</evidence>
<comment type="similarity">
    <text evidence="9 10">Belongs to the thiamine-phosphate synthase family.</text>
</comment>
<evidence type="ECO:0000256" key="10">
    <source>
        <dbReference type="RuleBase" id="RU003826"/>
    </source>
</evidence>
<dbReference type="OrthoDB" id="9812206at2"/>
<feature type="binding site" evidence="9">
    <location>
        <position position="62"/>
    </location>
    <ligand>
        <name>Mg(2+)</name>
        <dbReference type="ChEBI" id="CHEBI:18420"/>
    </ligand>
</feature>
<dbReference type="NCBIfam" id="NF000736">
    <property type="entry name" value="PRK00043.2-3"/>
    <property type="match status" value="1"/>
</dbReference>
<reference evidence="13 14" key="1">
    <citation type="submission" date="2018-07" db="EMBL/GenBank/DDBJ databases">
        <title>Chitinophaga K2CV101002-2 sp. nov., isolated from a monsoon evergreen broad-leaved forest soil.</title>
        <authorList>
            <person name="Lv Y."/>
        </authorList>
    </citation>
    <scope>NUCLEOTIDE SEQUENCE [LARGE SCALE GENOMIC DNA]</scope>
    <source>
        <strain evidence="13 14">GDMCC 1.1288</strain>
    </source>
</reference>
<feature type="domain" description="Thiamine phosphate synthase/TenI" evidence="12">
    <location>
        <begin position="12"/>
        <end position="182"/>
    </location>
</feature>
<evidence type="ECO:0000256" key="9">
    <source>
        <dbReference type="HAMAP-Rule" id="MF_00097"/>
    </source>
</evidence>
<keyword evidence="2 9" id="KW-0808">Transferase</keyword>
<dbReference type="CDD" id="cd00564">
    <property type="entry name" value="TMP_TenI"/>
    <property type="match status" value="1"/>
</dbReference>
<dbReference type="SUPFAM" id="SSF51391">
    <property type="entry name" value="Thiamin phosphate synthase"/>
    <property type="match status" value="1"/>
</dbReference>
<keyword evidence="3 9" id="KW-0479">Metal-binding</keyword>
<comment type="pathway">
    <text evidence="1 9 11">Cofactor biosynthesis; thiamine diphosphate biosynthesis; thiamine phosphate from 4-amino-2-methyl-5-diphosphomethylpyrimidine and 4-methyl-5-(2-phosphoethyl)-thiazole: step 1/1.</text>
</comment>
<evidence type="ECO:0000256" key="6">
    <source>
        <dbReference type="ARBA" id="ARBA00047334"/>
    </source>
</evidence>
<evidence type="ECO:0000256" key="11">
    <source>
        <dbReference type="RuleBase" id="RU004253"/>
    </source>
</evidence>
<dbReference type="GO" id="GO:0009229">
    <property type="term" value="P:thiamine diphosphate biosynthetic process"/>
    <property type="evidence" value="ECO:0007669"/>
    <property type="project" value="UniProtKB-UniRule"/>
</dbReference>
<dbReference type="UniPathway" id="UPA00060">
    <property type="reaction ID" value="UER00141"/>
</dbReference>
<feature type="binding site" evidence="9">
    <location>
        <position position="162"/>
    </location>
    <ligand>
        <name>2-[(2R,5Z)-2-carboxy-4-methylthiazol-5(2H)-ylidene]ethyl phosphate</name>
        <dbReference type="ChEBI" id="CHEBI:62899"/>
    </ligand>
</feature>
<comment type="catalytic activity">
    <reaction evidence="7 9 10">
        <text>2-(2-carboxy-4-methylthiazol-5-yl)ethyl phosphate + 4-amino-2-methyl-5-(diphosphooxymethyl)pyrimidine + 2 H(+) = thiamine phosphate + CO2 + diphosphate</text>
        <dbReference type="Rhea" id="RHEA:47848"/>
        <dbReference type="ChEBI" id="CHEBI:15378"/>
        <dbReference type="ChEBI" id="CHEBI:16526"/>
        <dbReference type="ChEBI" id="CHEBI:33019"/>
        <dbReference type="ChEBI" id="CHEBI:37575"/>
        <dbReference type="ChEBI" id="CHEBI:57841"/>
        <dbReference type="ChEBI" id="CHEBI:62890"/>
        <dbReference type="EC" id="2.5.1.3"/>
    </reaction>
</comment>
<dbReference type="RefSeq" id="WP_116975700.1">
    <property type="nucleotide sequence ID" value="NZ_QPMM01000004.1"/>
</dbReference>
<evidence type="ECO:0000256" key="8">
    <source>
        <dbReference type="ARBA" id="ARBA00047883"/>
    </source>
</evidence>
<evidence type="ECO:0000256" key="1">
    <source>
        <dbReference type="ARBA" id="ARBA00005165"/>
    </source>
</evidence>
<evidence type="ECO:0000313" key="14">
    <source>
        <dbReference type="Proteomes" id="UP000260644"/>
    </source>
</evidence>
<accession>A0A3E1YBY1</accession>
<gene>
    <name evidence="9" type="primary">thiE</name>
    <name evidence="13" type="ORF">DVR12_10880</name>
</gene>
<evidence type="ECO:0000256" key="5">
    <source>
        <dbReference type="ARBA" id="ARBA00022977"/>
    </source>
</evidence>
<dbReference type="NCBIfam" id="TIGR00693">
    <property type="entry name" value="thiE"/>
    <property type="match status" value="1"/>
</dbReference>
<dbReference type="InterPro" id="IPR013785">
    <property type="entry name" value="Aldolase_TIM"/>
</dbReference>
<sequence length="206" mass="22316">MISQLHYISQYPHLENIQAACDAGCNWIQLRVKDQPVAEIQELATTVKQLCDRYQATLIINDHPAIAVQVMAAGVHVGQEDMNAAAARLVVGDNKIVGGTANTFEQIAQHIQNNASYVGVGPFRFTTTKQKLSPILGLEGYRQILTTLKQNELNIPLIAIGGIKLEDIPALIEAGVHGIAVSGLISNSNNKALIVKEIYNLLKGNN</sequence>
<name>A0A3E1YBY1_9BACT</name>
<evidence type="ECO:0000256" key="3">
    <source>
        <dbReference type="ARBA" id="ARBA00022723"/>
    </source>
</evidence>
<proteinExistence type="inferred from homology"/>
<dbReference type="GO" id="GO:0004789">
    <property type="term" value="F:thiamine-phosphate diphosphorylase activity"/>
    <property type="evidence" value="ECO:0007669"/>
    <property type="project" value="UniProtKB-UniRule"/>
</dbReference>
<evidence type="ECO:0000256" key="2">
    <source>
        <dbReference type="ARBA" id="ARBA00022679"/>
    </source>
</evidence>
<keyword evidence="4 9" id="KW-0460">Magnesium</keyword>
<dbReference type="GO" id="GO:0000287">
    <property type="term" value="F:magnesium ion binding"/>
    <property type="evidence" value="ECO:0007669"/>
    <property type="project" value="UniProtKB-UniRule"/>
</dbReference>
<feature type="binding site" evidence="9">
    <location>
        <position position="129"/>
    </location>
    <ligand>
        <name>4-amino-2-methyl-5-(diphosphooxymethyl)pyrimidine</name>
        <dbReference type="ChEBI" id="CHEBI:57841"/>
    </ligand>
</feature>
<dbReference type="InterPro" id="IPR022998">
    <property type="entry name" value="ThiamineP_synth_TenI"/>
</dbReference>
<dbReference type="GO" id="GO:0005737">
    <property type="term" value="C:cytoplasm"/>
    <property type="evidence" value="ECO:0007669"/>
    <property type="project" value="TreeGrafter"/>
</dbReference>
<feature type="binding site" evidence="9">
    <location>
        <position position="100"/>
    </location>
    <ligand>
        <name>4-amino-2-methyl-5-(diphosphooxymethyl)pyrimidine</name>
        <dbReference type="ChEBI" id="CHEBI:57841"/>
    </ligand>
</feature>
<comment type="cofactor">
    <cofactor evidence="9">
        <name>Mg(2+)</name>
        <dbReference type="ChEBI" id="CHEBI:18420"/>
    </cofactor>
    <text evidence="9">Binds 1 Mg(2+) ion per subunit.</text>
</comment>
<dbReference type="Gene3D" id="3.20.20.70">
    <property type="entry name" value="Aldolase class I"/>
    <property type="match status" value="1"/>
</dbReference>
<dbReference type="Proteomes" id="UP000260644">
    <property type="component" value="Unassembled WGS sequence"/>
</dbReference>
<evidence type="ECO:0000259" key="12">
    <source>
        <dbReference type="Pfam" id="PF02581"/>
    </source>
</evidence>
<dbReference type="EMBL" id="QPMM01000004">
    <property type="protein sequence ID" value="RFS23509.1"/>
    <property type="molecule type" value="Genomic_DNA"/>
</dbReference>
<dbReference type="AlphaFoldDB" id="A0A3E1YBY1"/>
<dbReference type="InterPro" id="IPR036206">
    <property type="entry name" value="ThiamineP_synth_sf"/>
</dbReference>
<dbReference type="EC" id="2.5.1.3" evidence="9"/>
<organism evidence="13 14">
    <name type="scientific">Chitinophaga silvatica</name>
    <dbReference type="NCBI Taxonomy" id="2282649"/>
    <lineage>
        <taxon>Bacteria</taxon>
        <taxon>Pseudomonadati</taxon>
        <taxon>Bacteroidota</taxon>
        <taxon>Chitinophagia</taxon>
        <taxon>Chitinophagales</taxon>
        <taxon>Chitinophagaceae</taxon>
        <taxon>Chitinophaga</taxon>
    </lineage>
</organism>
<feature type="binding site" evidence="9">
    <location>
        <position position="81"/>
    </location>
    <ligand>
        <name>Mg(2+)</name>
        <dbReference type="ChEBI" id="CHEBI:18420"/>
    </ligand>
</feature>
<comment type="catalytic activity">
    <reaction evidence="6 9 10">
        <text>4-methyl-5-(2-phosphooxyethyl)-thiazole + 4-amino-2-methyl-5-(diphosphooxymethyl)pyrimidine + H(+) = thiamine phosphate + diphosphate</text>
        <dbReference type="Rhea" id="RHEA:22328"/>
        <dbReference type="ChEBI" id="CHEBI:15378"/>
        <dbReference type="ChEBI" id="CHEBI:33019"/>
        <dbReference type="ChEBI" id="CHEBI:37575"/>
        <dbReference type="ChEBI" id="CHEBI:57841"/>
        <dbReference type="ChEBI" id="CHEBI:58296"/>
        <dbReference type="EC" id="2.5.1.3"/>
    </reaction>
</comment>
<protein>
    <recommendedName>
        <fullName evidence="9">Thiamine-phosphate synthase</fullName>
        <shortName evidence="9">TP synthase</shortName>
        <shortName evidence="9">TPS</shortName>
        <ecNumber evidence="9">2.5.1.3</ecNumber>
    </recommendedName>
    <alternativeName>
        <fullName evidence="9">Thiamine-phosphate pyrophosphorylase</fullName>
        <shortName evidence="9">TMP pyrophosphorylase</shortName>
        <shortName evidence="9">TMP-PPase</shortName>
    </alternativeName>
</protein>
<comment type="caution">
    <text evidence="9">Lacks conserved residue(s) required for the propagation of feature annotation.</text>
</comment>
<dbReference type="Pfam" id="PF02581">
    <property type="entry name" value="TMP-TENI"/>
    <property type="match status" value="1"/>
</dbReference>
<feature type="binding site" evidence="9">
    <location>
        <begin position="126"/>
        <end position="128"/>
    </location>
    <ligand>
        <name>2-[(2R,5Z)-2-carboxy-4-methylthiazol-5(2H)-ylidene]ethyl phosphate</name>
        <dbReference type="ChEBI" id="CHEBI:62899"/>
    </ligand>
</feature>
<keyword evidence="14" id="KW-1185">Reference proteome</keyword>
<feature type="binding site" evidence="9">
    <location>
        <position position="61"/>
    </location>
    <ligand>
        <name>4-amino-2-methyl-5-(diphosphooxymethyl)pyrimidine</name>
        <dbReference type="ChEBI" id="CHEBI:57841"/>
    </ligand>
</feature>
<comment type="function">
    <text evidence="9">Condenses 4-methyl-5-(beta-hydroxyethyl)thiazole monophosphate (THZ-P) and 2-methyl-4-amino-5-hydroxymethyl pyrimidine pyrophosphate (HMP-PP) to form thiamine monophosphate (TMP).</text>
</comment>
<dbReference type="InterPro" id="IPR034291">
    <property type="entry name" value="TMP_synthase"/>
</dbReference>
<comment type="caution">
    <text evidence="13">The sequence shown here is derived from an EMBL/GenBank/DDBJ whole genome shotgun (WGS) entry which is preliminary data.</text>
</comment>
<keyword evidence="5 9" id="KW-0784">Thiamine biosynthesis</keyword>
<feature type="binding site" evidence="9">
    <location>
        <begin position="29"/>
        <end position="33"/>
    </location>
    <ligand>
        <name>4-amino-2-methyl-5-(diphosphooxymethyl)pyrimidine</name>
        <dbReference type="ChEBI" id="CHEBI:57841"/>
    </ligand>
</feature>
<dbReference type="PANTHER" id="PTHR20857">
    <property type="entry name" value="THIAMINE-PHOSPHATE PYROPHOSPHORYLASE"/>
    <property type="match status" value="1"/>
</dbReference>
<dbReference type="HAMAP" id="MF_00097">
    <property type="entry name" value="TMP_synthase"/>
    <property type="match status" value="1"/>
</dbReference>
<dbReference type="PANTHER" id="PTHR20857:SF15">
    <property type="entry name" value="THIAMINE-PHOSPHATE SYNTHASE"/>
    <property type="match status" value="1"/>
</dbReference>
<evidence type="ECO:0000256" key="7">
    <source>
        <dbReference type="ARBA" id="ARBA00047851"/>
    </source>
</evidence>
<comment type="catalytic activity">
    <reaction evidence="8 9 10">
        <text>2-[(2R,5Z)-2-carboxy-4-methylthiazol-5(2H)-ylidene]ethyl phosphate + 4-amino-2-methyl-5-(diphosphooxymethyl)pyrimidine + 2 H(+) = thiamine phosphate + CO2 + diphosphate</text>
        <dbReference type="Rhea" id="RHEA:47844"/>
        <dbReference type="ChEBI" id="CHEBI:15378"/>
        <dbReference type="ChEBI" id="CHEBI:16526"/>
        <dbReference type="ChEBI" id="CHEBI:33019"/>
        <dbReference type="ChEBI" id="CHEBI:37575"/>
        <dbReference type="ChEBI" id="CHEBI:57841"/>
        <dbReference type="ChEBI" id="CHEBI:62899"/>
        <dbReference type="EC" id="2.5.1.3"/>
    </reaction>
</comment>
<dbReference type="GO" id="GO:0009228">
    <property type="term" value="P:thiamine biosynthetic process"/>
    <property type="evidence" value="ECO:0007669"/>
    <property type="project" value="UniProtKB-KW"/>
</dbReference>